<evidence type="ECO:0000313" key="1">
    <source>
        <dbReference type="EMBL" id="OGY21320.1"/>
    </source>
</evidence>
<proteinExistence type="predicted"/>
<accession>A0A1G1W161</accession>
<name>A0A1G1W161_9BACT</name>
<dbReference type="AlphaFoldDB" id="A0A1G1W161"/>
<comment type="caution">
    <text evidence="1">The sequence shown here is derived from an EMBL/GenBank/DDBJ whole genome shotgun (WGS) entry which is preliminary data.</text>
</comment>
<protein>
    <submittedName>
        <fullName evidence="1">Uncharacterized protein</fullName>
    </submittedName>
</protein>
<dbReference type="NCBIfam" id="TIGR04088">
    <property type="entry name" value="cognate_SipW"/>
    <property type="match status" value="1"/>
</dbReference>
<dbReference type="EMBL" id="MHCN01000015">
    <property type="protein sequence ID" value="OGY21320.1"/>
    <property type="molecule type" value="Genomic_DNA"/>
</dbReference>
<sequence length="371" mass="40460">MKRILISLMTIAIVAVVGIAVTRAYFSDTETSTGNKITAGTIDISVDTENPWIASEKNQITDMKPSYVRWTRHVVRNVGTNPLRLWKHIKDVTTADNGQSEPECTDGGGTWVNNECTGNYVAQNNIDEFIEYDMYIGGEVNGSSVNNWLGGTNSGGTVVIDEDDGITVADIESVFVFLKELAPNEEITVWQSYHMKNETDNWAQTDELTYTIEFYAEQVNGNGPTSHTLLLENKNTGGDWSPIIGDGIWGVLKWAGDGPTFDFEDTLEAHGLTPSTNYSLIYYADGWPGNNPGALLGTGGSTVGGDLTISANPNLGIDLPDPADDNYPTGAKIWLVPSSAYNAGTKSVTTWPPGSDWLFEYNLIKYDDTNN</sequence>
<evidence type="ECO:0000313" key="2">
    <source>
        <dbReference type="Proteomes" id="UP000176299"/>
    </source>
</evidence>
<gene>
    <name evidence="1" type="ORF">A2113_00320</name>
</gene>
<dbReference type="STRING" id="1802591.A2113_00320"/>
<dbReference type="Proteomes" id="UP000176299">
    <property type="component" value="Unassembled WGS sequence"/>
</dbReference>
<organism evidence="1 2">
    <name type="scientific">Candidatus Woykebacteria bacterium GWA1_44_8</name>
    <dbReference type="NCBI Taxonomy" id="1802591"/>
    <lineage>
        <taxon>Bacteria</taxon>
        <taxon>Candidatus Woykeibacteriota</taxon>
    </lineage>
</organism>
<reference evidence="1 2" key="1">
    <citation type="journal article" date="2016" name="Nat. Commun.">
        <title>Thousands of microbial genomes shed light on interconnected biogeochemical processes in an aquifer system.</title>
        <authorList>
            <person name="Anantharaman K."/>
            <person name="Brown C.T."/>
            <person name="Hug L.A."/>
            <person name="Sharon I."/>
            <person name="Castelle C.J."/>
            <person name="Probst A.J."/>
            <person name="Thomas B.C."/>
            <person name="Singh A."/>
            <person name="Wilkins M.J."/>
            <person name="Karaoz U."/>
            <person name="Brodie E.L."/>
            <person name="Williams K.H."/>
            <person name="Hubbard S.S."/>
            <person name="Banfield J.F."/>
        </authorList>
    </citation>
    <scope>NUCLEOTIDE SEQUENCE [LARGE SCALE GENOMIC DNA]</scope>
</reference>
<dbReference type="InterPro" id="IPR023833">
    <property type="entry name" value="Signal_pept_SipW-depend-type"/>
</dbReference>